<name>A0A329RZW3_9STRA</name>
<dbReference type="Proteomes" id="UP000760860">
    <property type="component" value="Unassembled WGS sequence"/>
</dbReference>
<evidence type="ECO:0000313" key="5">
    <source>
        <dbReference type="EMBL" id="KAG2976547.1"/>
    </source>
</evidence>
<dbReference type="Proteomes" id="UP000736787">
    <property type="component" value="Unassembled WGS sequence"/>
</dbReference>
<dbReference type="EMBL" id="RCMV01000440">
    <property type="protein sequence ID" value="KAG3217152.1"/>
    <property type="molecule type" value="Genomic_DNA"/>
</dbReference>
<organism evidence="7 8">
    <name type="scientific">Phytophthora cactorum</name>
    <dbReference type="NCBI Taxonomy" id="29920"/>
    <lineage>
        <taxon>Eukaryota</taxon>
        <taxon>Sar</taxon>
        <taxon>Stramenopiles</taxon>
        <taxon>Oomycota</taxon>
        <taxon>Peronosporomycetes</taxon>
        <taxon>Peronosporales</taxon>
        <taxon>Peronosporaceae</taxon>
        <taxon>Phytophthora</taxon>
    </lineage>
</organism>
<comment type="caution">
    <text evidence="7">The sequence shown here is derived from an EMBL/GenBank/DDBJ whole genome shotgun (WGS) entry which is preliminary data.</text>
</comment>
<dbReference type="Proteomes" id="UP000735874">
    <property type="component" value="Unassembled WGS sequence"/>
</dbReference>
<dbReference type="OrthoDB" id="10277974at2759"/>
<reference evidence="2" key="2">
    <citation type="submission" date="2018-10" db="EMBL/GenBank/DDBJ databases">
        <title>Effector identification in a new, highly contiguous assembly of the strawberry crown rot pathogen Phytophthora cactorum.</title>
        <authorList>
            <person name="Armitage A.D."/>
            <person name="Nellist C.F."/>
            <person name="Bates H."/>
            <person name="Vickerstaff R.J."/>
            <person name="Harrison R.J."/>
        </authorList>
    </citation>
    <scope>NUCLEOTIDE SEQUENCE</scope>
    <source>
        <strain evidence="2">15-7</strain>
        <strain evidence="3">4032</strain>
        <strain evidence="4">4040</strain>
        <strain evidence="5">P415</strain>
        <strain evidence="6">P421</strain>
    </source>
</reference>
<dbReference type="EMBL" id="RCMI01000445">
    <property type="protein sequence ID" value="KAG2910429.1"/>
    <property type="molecule type" value="Genomic_DNA"/>
</dbReference>
<dbReference type="EMBL" id="RCMK01000436">
    <property type="protein sequence ID" value="KAG2928801.1"/>
    <property type="molecule type" value="Genomic_DNA"/>
</dbReference>
<dbReference type="VEuPathDB" id="FungiDB:PC110_g14823"/>
<evidence type="ECO:0000313" key="3">
    <source>
        <dbReference type="EMBL" id="KAG2910429.1"/>
    </source>
</evidence>
<dbReference type="EMBL" id="RCMG01000423">
    <property type="protein sequence ID" value="KAG2854498.1"/>
    <property type="molecule type" value="Genomic_DNA"/>
</dbReference>
<dbReference type="EMBL" id="MJFZ01000466">
    <property type="protein sequence ID" value="RAW28818.1"/>
    <property type="molecule type" value="Genomic_DNA"/>
</dbReference>
<evidence type="ECO:0000313" key="6">
    <source>
        <dbReference type="EMBL" id="KAG3217152.1"/>
    </source>
</evidence>
<dbReference type="Proteomes" id="UP000697107">
    <property type="component" value="Unassembled WGS sequence"/>
</dbReference>
<dbReference type="Proteomes" id="UP000774804">
    <property type="component" value="Unassembled WGS sequence"/>
</dbReference>
<dbReference type="Proteomes" id="UP000251314">
    <property type="component" value="Unassembled WGS sequence"/>
</dbReference>
<dbReference type="AlphaFoldDB" id="A0A329RZW3"/>
<gene>
    <name evidence="7" type="ORF">PC110_g14823</name>
    <name evidence="2" type="ORF">PC113_g13251</name>
    <name evidence="3" type="ORF">PC115_g12892</name>
    <name evidence="4" type="ORF">PC117_g14195</name>
    <name evidence="5" type="ORF">PC118_g13366</name>
    <name evidence="6" type="ORF">PC129_g12009</name>
</gene>
<feature type="compositionally biased region" description="Basic and acidic residues" evidence="1">
    <location>
        <begin position="44"/>
        <end position="58"/>
    </location>
</feature>
<protein>
    <submittedName>
        <fullName evidence="7">Uncharacterized protein</fullName>
    </submittedName>
</protein>
<evidence type="ECO:0000313" key="2">
    <source>
        <dbReference type="EMBL" id="KAG2854498.1"/>
    </source>
</evidence>
<accession>A0A329RZW3</accession>
<evidence type="ECO:0000313" key="8">
    <source>
        <dbReference type="Proteomes" id="UP000251314"/>
    </source>
</evidence>
<dbReference type="EMBL" id="RCML01000458">
    <property type="protein sequence ID" value="KAG2976547.1"/>
    <property type="molecule type" value="Genomic_DNA"/>
</dbReference>
<sequence>MKNRQILQIKARPGVDSRGQIQGHYTSVKRPEKKSDADGTAILKGEEVGGESKENRTF</sequence>
<feature type="region of interest" description="Disordered" evidence="1">
    <location>
        <begin position="1"/>
        <end position="58"/>
    </location>
</feature>
<evidence type="ECO:0000313" key="4">
    <source>
        <dbReference type="EMBL" id="KAG2928801.1"/>
    </source>
</evidence>
<evidence type="ECO:0000256" key="1">
    <source>
        <dbReference type="SAM" id="MobiDB-lite"/>
    </source>
</evidence>
<proteinExistence type="predicted"/>
<keyword evidence="8" id="KW-1185">Reference proteome</keyword>
<evidence type="ECO:0000313" key="7">
    <source>
        <dbReference type="EMBL" id="RAW28818.1"/>
    </source>
</evidence>
<reference evidence="7 8" key="1">
    <citation type="submission" date="2018-01" db="EMBL/GenBank/DDBJ databases">
        <title>Draft genome of the strawberry crown rot pathogen Phytophthora cactorum.</title>
        <authorList>
            <person name="Armitage A.D."/>
            <person name="Lysoe E."/>
            <person name="Nellist C.F."/>
            <person name="Harrison R.J."/>
            <person name="Brurberg M.B."/>
        </authorList>
    </citation>
    <scope>NUCLEOTIDE SEQUENCE [LARGE SCALE GENOMIC DNA]</scope>
    <source>
        <strain evidence="7 8">10300</strain>
    </source>
</reference>